<dbReference type="Proteomes" id="UP000078343">
    <property type="component" value="Unassembled WGS sequence"/>
</dbReference>
<comment type="caution">
    <text evidence="1">The sequence shown here is derived from an EMBL/GenBank/DDBJ whole genome shotgun (WGS) entry which is preliminary data.</text>
</comment>
<dbReference type="RefSeq" id="XP_018696691.1">
    <property type="nucleotide sequence ID" value="XM_018834067.1"/>
</dbReference>
<proteinExistence type="predicted"/>
<evidence type="ECO:0000313" key="2">
    <source>
        <dbReference type="Proteomes" id="UP000078343"/>
    </source>
</evidence>
<dbReference type="AlphaFoldDB" id="A0A178ZU77"/>
<organism evidence="1 2">
    <name type="scientific">Fonsecaea erecta</name>
    <dbReference type="NCBI Taxonomy" id="1367422"/>
    <lineage>
        <taxon>Eukaryota</taxon>
        <taxon>Fungi</taxon>
        <taxon>Dikarya</taxon>
        <taxon>Ascomycota</taxon>
        <taxon>Pezizomycotina</taxon>
        <taxon>Eurotiomycetes</taxon>
        <taxon>Chaetothyriomycetidae</taxon>
        <taxon>Chaetothyriales</taxon>
        <taxon>Herpotrichiellaceae</taxon>
        <taxon>Fonsecaea</taxon>
    </lineage>
</organism>
<keyword evidence="2" id="KW-1185">Reference proteome</keyword>
<gene>
    <name evidence="1" type="ORF">AYL99_02551</name>
</gene>
<accession>A0A178ZU77</accession>
<sequence>MGLACHQLPVCTTFESSSKTAGSYAFGINGETDFVNIDPAQSDFDHVNQRVHGGGGTSE</sequence>
<dbReference type="GeneID" id="30006721"/>
<reference evidence="1 2" key="1">
    <citation type="submission" date="2016-04" db="EMBL/GenBank/DDBJ databases">
        <title>Draft genome of Fonsecaea erecta CBS 125763.</title>
        <authorList>
            <person name="Weiss V.A."/>
            <person name="Vicente V.A."/>
            <person name="Raittz R.T."/>
            <person name="Moreno L.F."/>
            <person name="De Souza E.M."/>
            <person name="Pedrosa F.O."/>
            <person name="Steffens M.B."/>
            <person name="Faoro H."/>
            <person name="Tadra-Sfeir M.Z."/>
            <person name="Najafzadeh M.J."/>
            <person name="Felipe M.S."/>
            <person name="Teixeira M."/>
            <person name="Sun J."/>
            <person name="Xi L."/>
            <person name="Gomes R."/>
            <person name="De Azevedo C.M."/>
            <person name="Salgado C.G."/>
            <person name="Da Silva M.B."/>
            <person name="Nascimento M.F."/>
            <person name="Queiroz-Telles F."/>
            <person name="Attili D.S."/>
            <person name="Gorbushina A."/>
        </authorList>
    </citation>
    <scope>NUCLEOTIDE SEQUENCE [LARGE SCALE GENOMIC DNA]</scope>
    <source>
        <strain evidence="1 2">CBS 125763</strain>
    </source>
</reference>
<name>A0A178ZU77_9EURO</name>
<protein>
    <submittedName>
        <fullName evidence="1">Uncharacterized protein</fullName>
    </submittedName>
</protein>
<evidence type="ECO:0000313" key="1">
    <source>
        <dbReference type="EMBL" id="OAP63324.1"/>
    </source>
</evidence>
<dbReference type="EMBL" id="LVYI01000002">
    <property type="protein sequence ID" value="OAP63324.1"/>
    <property type="molecule type" value="Genomic_DNA"/>
</dbReference>